<proteinExistence type="predicted"/>
<feature type="compositionally biased region" description="Low complexity" evidence="5">
    <location>
        <begin position="121"/>
        <end position="154"/>
    </location>
</feature>
<evidence type="ECO:0000313" key="9">
    <source>
        <dbReference type="Proteomes" id="UP000054771"/>
    </source>
</evidence>
<dbReference type="InterPro" id="IPR007567">
    <property type="entry name" value="Mid2_dom"/>
</dbReference>
<keyword evidence="2 6" id="KW-0812">Transmembrane</keyword>
<keyword evidence="4 6" id="KW-0472">Membrane</keyword>
<keyword evidence="9" id="KW-1185">Reference proteome</keyword>
<feature type="domain" description="Mid2" evidence="7">
    <location>
        <begin position="116"/>
        <end position="187"/>
    </location>
</feature>
<dbReference type="Pfam" id="PF04478">
    <property type="entry name" value="Mid2"/>
    <property type="match status" value="1"/>
</dbReference>
<dbReference type="STRING" id="454130.A0A0U5G3P1"/>
<evidence type="ECO:0000256" key="2">
    <source>
        <dbReference type="ARBA" id="ARBA00022692"/>
    </source>
</evidence>
<evidence type="ECO:0000256" key="6">
    <source>
        <dbReference type="SAM" id="Phobius"/>
    </source>
</evidence>
<sequence>MAVCYDTNSNEDTTQFPCSADGSPAQCCKIGQLCASDGLCVNNGTEGLTKYTIHGCSVQDWTDGQVDTCPHQCIETGGVGVTDCGVGTFCCYGFGGCDCNNSTQTFNLDPIRIVATISGETSTSTPTPTSSSTTSSSPTADANASSSSSSSSSSNALPIGLGVGLGVGIPLLIAAIVAVFFCLRKRRNTPVPEKDIGMAGYQAPPGYGAPSAQNGGEAGWYQQGVASPPVPMEGAKTVSEPGTGGYFGAQQQAQGMPHELPSRQEPQELPGRQDPHELQ</sequence>
<dbReference type="EMBL" id="CDMC01000005">
    <property type="protein sequence ID" value="CEL05533.1"/>
    <property type="molecule type" value="Genomic_DNA"/>
</dbReference>
<evidence type="ECO:0000256" key="3">
    <source>
        <dbReference type="ARBA" id="ARBA00022989"/>
    </source>
</evidence>
<feature type="region of interest" description="Disordered" evidence="5">
    <location>
        <begin position="118"/>
        <end position="154"/>
    </location>
</feature>
<comment type="subcellular location">
    <subcellularLocation>
        <location evidence="1">Membrane</location>
        <topology evidence="1">Single-pass membrane protein</topology>
    </subcellularLocation>
</comment>
<evidence type="ECO:0000256" key="5">
    <source>
        <dbReference type="SAM" id="MobiDB-lite"/>
    </source>
</evidence>
<feature type="transmembrane region" description="Helical" evidence="6">
    <location>
        <begin position="156"/>
        <end position="183"/>
    </location>
</feature>
<reference evidence="9" key="1">
    <citation type="journal article" date="2016" name="Genome Announc.">
        <title>Draft genome sequences of fungus Aspergillus calidoustus.</title>
        <authorList>
            <person name="Horn F."/>
            <person name="Linde J."/>
            <person name="Mattern D.J."/>
            <person name="Walther G."/>
            <person name="Guthke R."/>
            <person name="Scherlach K."/>
            <person name="Martin K."/>
            <person name="Brakhage A.A."/>
            <person name="Petzke L."/>
            <person name="Valiante V."/>
        </authorList>
    </citation>
    <scope>NUCLEOTIDE SEQUENCE [LARGE SCALE GENOMIC DNA]</scope>
    <source>
        <strain evidence="9">SF006504</strain>
    </source>
</reference>
<dbReference type="InterPro" id="IPR051694">
    <property type="entry name" value="Immunoregulatory_rcpt-like"/>
</dbReference>
<organism evidence="8 9">
    <name type="scientific">Aspergillus calidoustus</name>
    <dbReference type="NCBI Taxonomy" id="454130"/>
    <lineage>
        <taxon>Eukaryota</taxon>
        <taxon>Fungi</taxon>
        <taxon>Dikarya</taxon>
        <taxon>Ascomycota</taxon>
        <taxon>Pezizomycotina</taxon>
        <taxon>Eurotiomycetes</taxon>
        <taxon>Eurotiomycetidae</taxon>
        <taxon>Eurotiales</taxon>
        <taxon>Aspergillaceae</taxon>
        <taxon>Aspergillus</taxon>
        <taxon>Aspergillus subgen. Nidulantes</taxon>
    </lineage>
</organism>
<evidence type="ECO:0000259" key="7">
    <source>
        <dbReference type="Pfam" id="PF04478"/>
    </source>
</evidence>
<evidence type="ECO:0000256" key="1">
    <source>
        <dbReference type="ARBA" id="ARBA00004167"/>
    </source>
</evidence>
<dbReference type="OMA" id="TANDTPC"/>
<protein>
    <recommendedName>
        <fullName evidence="7">Mid2 domain-containing protein</fullName>
    </recommendedName>
</protein>
<keyword evidence="3 6" id="KW-1133">Transmembrane helix</keyword>
<evidence type="ECO:0000313" key="8">
    <source>
        <dbReference type="EMBL" id="CEL05533.1"/>
    </source>
</evidence>
<dbReference type="PANTHER" id="PTHR15549">
    <property type="entry name" value="PAIRED IMMUNOGLOBULIN-LIKE TYPE 2 RECEPTOR"/>
    <property type="match status" value="1"/>
</dbReference>
<name>A0A0U5G3P1_ASPCI</name>
<dbReference type="Proteomes" id="UP000054771">
    <property type="component" value="Unassembled WGS sequence"/>
</dbReference>
<feature type="compositionally biased region" description="Basic and acidic residues" evidence="5">
    <location>
        <begin position="260"/>
        <end position="279"/>
    </location>
</feature>
<dbReference type="AlphaFoldDB" id="A0A0U5G3P1"/>
<dbReference type="OrthoDB" id="5215637at2759"/>
<dbReference type="GO" id="GO:0016020">
    <property type="term" value="C:membrane"/>
    <property type="evidence" value="ECO:0007669"/>
    <property type="project" value="UniProtKB-SubCell"/>
</dbReference>
<feature type="region of interest" description="Disordered" evidence="5">
    <location>
        <begin position="207"/>
        <end position="279"/>
    </location>
</feature>
<dbReference type="PANTHER" id="PTHR15549:SF30">
    <property type="entry name" value="MID2 DOMAIN-CONTAINING PROTEIN"/>
    <property type="match status" value="1"/>
</dbReference>
<accession>A0A0U5G3P1</accession>
<evidence type="ECO:0000256" key="4">
    <source>
        <dbReference type="ARBA" id="ARBA00023136"/>
    </source>
</evidence>
<gene>
    <name evidence="8" type="ORF">ASPCAL06651</name>
</gene>
<dbReference type="GO" id="GO:0071944">
    <property type="term" value="C:cell periphery"/>
    <property type="evidence" value="ECO:0007669"/>
    <property type="project" value="UniProtKB-ARBA"/>
</dbReference>